<gene>
    <name evidence="1" type="ORF">K1T71_014318</name>
</gene>
<comment type="caution">
    <text evidence="1">The sequence shown here is derived from an EMBL/GenBank/DDBJ whole genome shotgun (WGS) entry which is preliminary data.</text>
</comment>
<organism evidence="1 2">
    <name type="scientific">Dendrolimus kikuchii</name>
    <dbReference type="NCBI Taxonomy" id="765133"/>
    <lineage>
        <taxon>Eukaryota</taxon>
        <taxon>Metazoa</taxon>
        <taxon>Ecdysozoa</taxon>
        <taxon>Arthropoda</taxon>
        <taxon>Hexapoda</taxon>
        <taxon>Insecta</taxon>
        <taxon>Pterygota</taxon>
        <taxon>Neoptera</taxon>
        <taxon>Endopterygota</taxon>
        <taxon>Lepidoptera</taxon>
        <taxon>Glossata</taxon>
        <taxon>Ditrysia</taxon>
        <taxon>Bombycoidea</taxon>
        <taxon>Lasiocampidae</taxon>
        <taxon>Dendrolimus</taxon>
    </lineage>
</organism>
<proteinExistence type="predicted"/>
<sequence length="369" mass="40546">MAHQGKNIFDEEPEKGGEEEDRRPAKGKKKGEKPEKGEEVSSDVEYLSVASSRTEASQDPEKKARKKGARKKRAPPESDRSDGETAPPSSSNEEEERPAPRTYLKAEAKRGRGRPPTTGLYMGLAKAKQALVDAKRIHIFDEEPVKGGEEVSRRPVKGNKKGNEPGKGEEISSDVEILSVASSRTDVSRNPEKAKKKGAKKKRTRCNDSDRSDEESSPPSSSNEEEERPAPRTYPKAEVPLLPSIRRSSVFRPVGGGVADRQSNVLRCLRVSHVAPGISQWLAPNQWAPPTSNHVPLLQRLPPWARSALLLAGTESGELPITLHLTFARRQSARSFTPFAGAIPVRAALIQWYSTTAPGHHMPPDLVRH</sequence>
<accession>A0ACC1CFK8</accession>
<reference evidence="1 2" key="1">
    <citation type="journal article" date="2021" name="Front. Genet.">
        <title>Chromosome-Level Genome Assembly Reveals Significant Gene Expansion in the Toll and IMD Signaling Pathways of Dendrolimus kikuchii.</title>
        <authorList>
            <person name="Zhou J."/>
            <person name="Wu P."/>
            <person name="Xiong Z."/>
            <person name="Liu N."/>
            <person name="Zhao N."/>
            <person name="Ji M."/>
            <person name="Qiu Y."/>
            <person name="Yang B."/>
        </authorList>
    </citation>
    <scope>NUCLEOTIDE SEQUENCE [LARGE SCALE GENOMIC DNA]</scope>
    <source>
        <strain evidence="1">Ann1</strain>
    </source>
</reference>
<dbReference type="EMBL" id="CM034414">
    <property type="protein sequence ID" value="KAJ0170390.1"/>
    <property type="molecule type" value="Genomic_DNA"/>
</dbReference>
<protein>
    <submittedName>
        <fullName evidence="1">Uncharacterized protein</fullName>
    </submittedName>
</protein>
<keyword evidence="2" id="KW-1185">Reference proteome</keyword>
<evidence type="ECO:0000313" key="1">
    <source>
        <dbReference type="EMBL" id="KAJ0170390.1"/>
    </source>
</evidence>
<dbReference type="Proteomes" id="UP000824533">
    <property type="component" value="Linkage Group LG28"/>
</dbReference>
<evidence type="ECO:0000313" key="2">
    <source>
        <dbReference type="Proteomes" id="UP000824533"/>
    </source>
</evidence>
<name>A0ACC1CFK8_9NEOP</name>